<dbReference type="Pfam" id="PF25954">
    <property type="entry name" value="Beta-barrel_RND_2"/>
    <property type="match status" value="1"/>
</dbReference>
<name>A0ABV7ZXY3_9GAMM</name>
<feature type="domain" description="CusB-like beta-barrel" evidence="4">
    <location>
        <begin position="204"/>
        <end position="271"/>
    </location>
</feature>
<dbReference type="NCBIfam" id="TIGR01730">
    <property type="entry name" value="RND_mfp"/>
    <property type="match status" value="1"/>
</dbReference>
<dbReference type="SUPFAM" id="SSF111369">
    <property type="entry name" value="HlyD-like secretion proteins"/>
    <property type="match status" value="1"/>
</dbReference>
<dbReference type="Gene3D" id="2.40.30.170">
    <property type="match status" value="1"/>
</dbReference>
<evidence type="ECO:0000259" key="3">
    <source>
        <dbReference type="Pfam" id="PF25917"/>
    </source>
</evidence>
<reference evidence="6" key="1">
    <citation type="journal article" date="2019" name="Int. J. Syst. Evol. Microbiol.">
        <title>The Global Catalogue of Microorganisms (GCM) 10K type strain sequencing project: providing services to taxonomists for standard genome sequencing and annotation.</title>
        <authorList>
            <consortium name="The Broad Institute Genomics Platform"/>
            <consortium name="The Broad Institute Genome Sequencing Center for Infectious Disease"/>
            <person name="Wu L."/>
            <person name="Ma J."/>
        </authorList>
    </citation>
    <scope>NUCLEOTIDE SEQUENCE [LARGE SCALE GENOMIC DNA]</scope>
    <source>
        <strain evidence="6">IBRC 10765</strain>
    </source>
</reference>
<dbReference type="RefSeq" id="WP_380695912.1">
    <property type="nucleotide sequence ID" value="NZ_JBHRYR010000003.1"/>
</dbReference>
<protein>
    <submittedName>
        <fullName evidence="5">Efflux RND transporter periplasmic adaptor subunit</fullName>
    </submittedName>
</protein>
<dbReference type="EMBL" id="JBHRYR010000003">
    <property type="protein sequence ID" value="MFC3853089.1"/>
    <property type="molecule type" value="Genomic_DNA"/>
</dbReference>
<evidence type="ECO:0000256" key="2">
    <source>
        <dbReference type="SAM" id="Coils"/>
    </source>
</evidence>
<dbReference type="InterPro" id="IPR058625">
    <property type="entry name" value="MdtA-like_BSH"/>
</dbReference>
<dbReference type="InterPro" id="IPR058792">
    <property type="entry name" value="Beta-barrel_RND_2"/>
</dbReference>
<accession>A0ABV7ZXY3</accession>
<dbReference type="PANTHER" id="PTHR30469">
    <property type="entry name" value="MULTIDRUG RESISTANCE PROTEIN MDTA"/>
    <property type="match status" value="1"/>
</dbReference>
<organism evidence="5 6">
    <name type="scientific">Saccharospirillum mangrovi</name>
    <dbReference type="NCBI Taxonomy" id="2161747"/>
    <lineage>
        <taxon>Bacteria</taxon>
        <taxon>Pseudomonadati</taxon>
        <taxon>Pseudomonadota</taxon>
        <taxon>Gammaproteobacteria</taxon>
        <taxon>Oceanospirillales</taxon>
        <taxon>Saccharospirillaceae</taxon>
        <taxon>Saccharospirillum</taxon>
    </lineage>
</organism>
<dbReference type="Gene3D" id="2.40.50.100">
    <property type="match status" value="2"/>
</dbReference>
<evidence type="ECO:0000313" key="6">
    <source>
        <dbReference type="Proteomes" id="UP001595617"/>
    </source>
</evidence>
<comment type="caution">
    <text evidence="5">The sequence shown here is derived from an EMBL/GenBank/DDBJ whole genome shotgun (WGS) entry which is preliminary data.</text>
</comment>
<sequence>MKRYLGQAAAIVIMVLLTVWMYSGPDDAETAQPTRETTVSTSLPKVQIQRVEAETVQRILEVSAQTQANRSVEIRAQASGEVLELNYRRGDTVSAGTVIARLDAGELPERLISAQALEQQRRIELDGVRTLVNRGLQNATNLAAAETAYADAIANRRSLELQLEHTEIKAPFSGVLESLAIELGSYIQVGSSIALLNDFSPLIVSAQVSENDLGNLIVGQRADIELVTGERLNGEIRFISSQARQATRTFTVEIAIASQVLTPSAGLTAKVLFPLAERRAHFISPALLSLDQAGNLSLKVLAADQTVTQARVEIVKSSTDGVWVGGLNEPADIITVGQGFVSAGDRVDAIQTEQ</sequence>
<gene>
    <name evidence="5" type="ORF">ACFOOG_09630</name>
</gene>
<feature type="domain" description="Multidrug resistance protein MdtA-like barrel-sandwich hybrid" evidence="3">
    <location>
        <begin position="70"/>
        <end position="193"/>
    </location>
</feature>
<proteinExistence type="inferred from homology"/>
<keyword evidence="2" id="KW-0175">Coiled coil</keyword>
<keyword evidence="6" id="KW-1185">Reference proteome</keyword>
<dbReference type="PANTHER" id="PTHR30469:SF29">
    <property type="entry name" value="BLR2860 PROTEIN"/>
    <property type="match status" value="1"/>
</dbReference>
<dbReference type="InterPro" id="IPR006143">
    <property type="entry name" value="RND_pump_MFP"/>
</dbReference>
<evidence type="ECO:0000256" key="1">
    <source>
        <dbReference type="ARBA" id="ARBA00009477"/>
    </source>
</evidence>
<dbReference type="Pfam" id="PF25917">
    <property type="entry name" value="BSH_RND"/>
    <property type="match status" value="1"/>
</dbReference>
<evidence type="ECO:0000313" key="5">
    <source>
        <dbReference type="EMBL" id="MFC3853089.1"/>
    </source>
</evidence>
<dbReference type="Proteomes" id="UP001595617">
    <property type="component" value="Unassembled WGS sequence"/>
</dbReference>
<evidence type="ECO:0000259" key="4">
    <source>
        <dbReference type="Pfam" id="PF25954"/>
    </source>
</evidence>
<feature type="coiled-coil region" evidence="2">
    <location>
        <begin position="142"/>
        <end position="169"/>
    </location>
</feature>
<comment type="similarity">
    <text evidence="1">Belongs to the membrane fusion protein (MFP) (TC 8.A.1) family.</text>
</comment>